<dbReference type="AlphaFoldDB" id="A0A813JTZ1"/>
<dbReference type="Proteomes" id="UP000626109">
    <property type="component" value="Unassembled WGS sequence"/>
</dbReference>
<evidence type="ECO:0000313" key="2">
    <source>
        <dbReference type="Proteomes" id="UP000626109"/>
    </source>
</evidence>
<sequence length="72" mass="7475">FGQRMCRGPVFSFAASRVLGLPAPELRAALARGLLCAVQGALPRETGCALGGGSERSERLFAAAEPLTEDAE</sequence>
<organism evidence="1 2">
    <name type="scientific">Polarella glacialis</name>
    <name type="common">Dinoflagellate</name>
    <dbReference type="NCBI Taxonomy" id="89957"/>
    <lineage>
        <taxon>Eukaryota</taxon>
        <taxon>Sar</taxon>
        <taxon>Alveolata</taxon>
        <taxon>Dinophyceae</taxon>
        <taxon>Suessiales</taxon>
        <taxon>Suessiaceae</taxon>
        <taxon>Polarella</taxon>
    </lineage>
</organism>
<evidence type="ECO:0000313" key="1">
    <source>
        <dbReference type="EMBL" id="CAE8682864.1"/>
    </source>
</evidence>
<accession>A0A813JTZ1</accession>
<feature type="non-terminal residue" evidence="1">
    <location>
        <position position="1"/>
    </location>
</feature>
<reference evidence="1" key="1">
    <citation type="submission" date="2021-02" db="EMBL/GenBank/DDBJ databases">
        <authorList>
            <person name="Dougan E. K."/>
            <person name="Rhodes N."/>
            <person name="Thang M."/>
            <person name="Chan C."/>
        </authorList>
    </citation>
    <scope>NUCLEOTIDE SEQUENCE</scope>
</reference>
<proteinExistence type="predicted"/>
<comment type="caution">
    <text evidence="1">The sequence shown here is derived from an EMBL/GenBank/DDBJ whole genome shotgun (WGS) entry which is preliminary data.</text>
</comment>
<feature type="non-terminal residue" evidence="1">
    <location>
        <position position="72"/>
    </location>
</feature>
<gene>
    <name evidence="1" type="ORF">PGLA2088_LOCUS23149</name>
</gene>
<dbReference type="EMBL" id="CAJNNW010026122">
    <property type="protein sequence ID" value="CAE8682864.1"/>
    <property type="molecule type" value="Genomic_DNA"/>
</dbReference>
<protein>
    <submittedName>
        <fullName evidence="1">Uncharacterized protein</fullName>
    </submittedName>
</protein>
<name>A0A813JTZ1_POLGL</name>